<organism evidence="3 4">
    <name type="scientific">Pseudocercospora fuligena</name>
    <dbReference type="NCBI Taxonomy" id="685502"/>
    <lineage>
        <taxon>Eukaryota</taxon>
        <taxon>Fungi</taxon>
        <taxon>Dikarya</taxon>
        <taxon>Ascomycota</taxon>
        <taxon>Pezizomycotina</taxon>
        <taxon>Dothideomycetes</taxon>
        <taxon>Dothideomycetidae</taxon>
        <taxon>Mycosphaerellales</taxon>
        <taxon>Mycosphaerellaceae</taxon>
        <taxon>Pseudocercospora</taxon>
    </lineage>
</organism>
<protein>
    <submittedName>
        <fullName evidence="3">Putative oxidoreductase OrdL</fullName>
    </submittedName>
</protein>
<evidence type="ECO:0000313" key="3">
    <source>
        <dbReference type="EMBL" id="KAF7197033.1"/>
    </source>
</evidence>
<dbReference type="InterPro" id="IPR006076">
    <property type="entry name" value="FAD-dep_OxRdtase"/>
</dbReference>
<name>A0A8H6RUB3_9PEZI</name>
<dbReference type="Gene3D" id="3.30.9.10">
    <property type="entry name" value="D-Amino Acid Oxidase, subunit A, domain 2"/>
    <property type="match status" value="1"/>
</dbReference>
<dbReference type="AlphaFoldDB" id="A0A8H6RUB3"/>
<dbReference type="EMBL" id="JABCIY010000019">
    <property type="protein sequence ID" value="KAF7197033.1"/>
    <property type="molecule type" value="Genomic_DNA"/>
</dbReference>
<feature type="domain" description="FAD dependent oxidoreductase" evidence="2">
    <location>
        <begin position="59"/>
        <end position="458"/>
    </location>
</feature>
<dbReference type="SUPFAM" id="SSF51905">
    <property type="entry name" value="FAD/NAD(P)-binding domain"/>
    <property type="match status" value="1"/>
</dbReference>
<accession>A0A8H6RUB3</accession>
<gene>
    <name evidence="3" type="ORF">HII31_01458</name>
</gene>
<feature type="region of interest" description="Disordered" evidence="1">
    <location>
        <begin position="1"/>
        <end position="29"/>
    </location>
</feature>
<dbReference type="InterPro" id="IPR036188">
    <property type="entry name" value="FAD/NAD-bd_sf"/>
</dbReference>
<dbReference type="OrthoDB" id="429143at2759"/>
<dbReference type="PANTHER" id="PTHR13847:SF260">
    <property type="entry name" value="FAD DEPENDENT OXIDOREDUCTASE DOMAIN-CONTAINING PROTEIN"/>
    <property type="match status" value="1"/>
</dbReference>
<reference evidence="3" key="1">
    <citation type="submission" date="2020-04" db="EMBL/GenBank/DDBJ databases">
        <title>Draft genome resource of the tomato pathogen Pseudocercospora fuligena.</title>
        <authorList>
            <person name="Zaccaron A."/>
        </authorList>
    </citation>
    <scope>NUCLEOTIDE SEQUENCE</scope>
    <source>
        <strain evidence="3">PF001</strain>
    </source>
</reference>
<evidence type="ECO:0000259" key="2">
    <source>
        <dbReference type="Pfam" id="PF01266"/>
    </source>
</evidence>
<keyword evidence="4" id="KW-1185">Reference proteome</keyword>
<comment type="caution">
    <text evidence="3">The sequence shown here is derived from an EMBL/GenBank/DDBJ whole genome shotgun (WGS) entry which is preliminary data.</text>
</comment>
<dbReference type="Proteomes" id="UP000660729">
    <property type="component" value="Unassembled WGS sequence"/>
</dbReference>
<dbReference type="Gene3D" id="3.50.50.60">
    <property type="entry name" value="FAD/NAD(P)-binding domain"/>
    <property type="match status" value="2"/>
</dbReference>
<evidence type="ECO:0000313" key="4">
    <source>
        <dbReference type="Proteomes" id="UP000660729"/>
    </source>
</evidence>
<feature type="compositionally biased region" description="Pro residues" evidence="1">
    <location>
        <begin position="1"/>
        <end position="23"/>
    </location>
</feature>
<sequence>MPVAAAPPPIKEGPSNSDPPPTSGFPKHEGASVSYWLRGVQGDPLLRHRTTPQVPRKADIVIIGSGVSGTVTAKHCIERWPEKAIVVLEARDFCSGATGRNAGHCKPDQWRGFPNYQQAFGTEQALKIMENEQRTWSNIVQYVRENNVDCDLFVGDTYDVPVTTEAAETSQRTYDALKAVGGELQHVRVISDPAEAEKTTSIKGALACYAWKASTLYPWKLMAHIMRHNISKGVNLQSNTKAAEVSKDPNNEDMWTVKTERGDITCSWVVHATNAYSSAIESSMYNIIRPQPHICDAFDPPPEFLRNNAAQHSFGILCGKGVFYSINPRSPAAGPVLFGGSNPGQIELGKWLQKHPERCTDDGLLGFEPVTDAAKSFAANHLMGWSQKVEGENSPHRESWSGIIAMVSEHEQRVHNQLLIPLQTPDGMPLIGEIPGKRGQFICAGHNGHGMATAFTAAPGLVNLMDGKSWAATQLPEAFELTPSRMDKLRQQAANRKPKL</sequence>
<proteinExistence type="predicted"/>
<dbReference type="Pfam" id="PF01266">
    <property type="entry name" value="DAO"/>
    <property type="match status" value="1"/>
</dbReference>
<dbReference type="GO" id="GO:0005737">
    <property type="term" value="C:cytoplasm"/>
    <property type="evidence" value="ECO:0007669"/>
    <property type="project" value="TreeGrafter"/>
</dbReference>
<dbReference type="PANTHER" id="PTHR13847">
    <property type="entry name" value="SARCOSINE DEHYDROGENASE-RELATED"/>
    <property type="match status" value="1"/>
</dbReference>
<evidence type="ECO:0000256" key="1">
    <source>
        <dbReference type="SAM" id="MobiDB-lite"/>
    </source>
</evidence>